<keyword evidence="2" id="KW-0378">Hydrolase</keyword>
<dbReference type="Pfam" id="PF01612">
    <property type="entry name" value="DNA_pol_A_exo1"/>
    <property type="match status" value="1"/>
</dbReference>
<evidence type="ECO:0000256" key="1">
    <source>
        <dbReference type="ARBA" id="ARBA00022722"/>
    </source>
</evidence>
<dbReference type="GO" id="GO:0003676">
    <property type="term" value="F:nucleic acid binding"/>
    <property type="evidence" value="ECO:0007669"/>
    <property type="project" value="InterPro"/>
</dbReference>
<dbReference type="PANTHER" id="PTHR13620:SF104">
    <property type="entry name" value="EXONUCLEASE 3'-5' DOMAIN-CONTAINING PROTEIN 2"/>
    <property type="match status" value="1"/>
</dbReference>
<keyword evidence="5" id="KW-1185">Reference proteome</keyword>
<protein>
    <submittedName>
        <fullName evidence="4">Wrn protein</fullName>
    </submittedName>
</protein>
<reference evidence="4" key="1">
    <citation type="submission" date="2021-02" db="EMBL/GenBank/DDBJ databases">
        <authorList>
            <person name="Dougan E. K."/>
            <person name="Rhodes N."/>
            <person name="Thang M."/>
            <person name="Chan C."/>
        </authorList>
    </citation>
    <scope>NUCLEOTIDE SEQUENCE</scope>
</reference>
<dbReference type="InterPro" id="IPR051132">
    <property type="entry name" value="3-5_Exonuclease_domain"/>
</dbReference>
<dbReference type="AlphaFoldDB" id="A0A812GAM0"/>
<evidence type="ECO:0000259" key="3">
    <source>
        <dbReference type="Pfam" id="PF01612"/>
    </source>
</evidence>
<feature type="domain" description="3'-5' exonuclease" evidence="3">
    <location>
        <begin position="47"/>
        <end position="204"/>
    </location>
</feature>
<dbReference type="SUPFAM" id="SSF53098">
    <property type="entry name" value="Ribonuclease H-like"/>
    <property type="match status" value="1"/>
</dbReference>
<dbReference type="Proteomes" id="UP000604046">
    <property type="component" value="Unassembled WGS sequence"/>
</dbReference>
<dbReference type="GO" id="GO:0006139">
    <property type="term" value="P:nucleobase-containing compound metabolic process"/>
    <property type="evidence" value="ECO:0007669"/>
    <property type="project" value="InterPro"/>
</dbReference>
<organism evidence="4 5">
    <name type="scientific">Symbiodinium natans</name>
    <dbReference type="NCBI Taxonomy" id="878477"/>
    <lineage>
        <taxon>Eukaryota</taxon>
        <taxon>Sar</taxon>
        <taxon>Alveolata</taxon>
        <taxon>Dinophyceae</taxon>
        <taxon>Suessiales</taxon>
        <taxon>Symbiodiniaceae</taxon>
        <taxon>Symbiodinium</taxon>
    </lineage>
</organism>
<dbReference type="PANTHER" id="PTHR13620">
    <property type="entry name" value="3-5 EXONUCLEASE"/>
    <property type="match status" value="1"/>
</dbReference>
<dbReference type="OrthoDB" id="446462at2759"/>
<dbReference type="EMBL" id="CAJNDS010000028">
    <property type="protein sequence ID" value="CAE6924416.1"/>
    <property type="molecule type" value="Genomic_DNA"/>
</dbReference>
<evidence type="ECO:0000256" key="2">
    <source>
        <dbReference type="ARBA" id="ARBA00022801"/>
    </source>
</evidence>
<dbReference type="GO" id="GO:0005634">
    <property type="term" value="C:nucleus"/>
    <property type="evidence" value="ECO:0007669"/>
    <property type="project" value="TreeGrafter"/>
</dbReference>
<proteinExistence type="predicted"/>
<keyword evidence="1" id="KW-0540">Nuclease</keyword>
<gene>
    <name evidence="4" type="primary">Wrn</name>
    <name evidence="4" type="ORF">SNAT2548_LOCUS593</name>
</gene>
<evidence type="ECO:0000313" key="4">
    <source>
        <dbReference type="EMBL" id="CAE6924416.1"/>
    </source>
</evidence>
<dbReference type="Gene3D" id="3.30.420.10">
    <property type="entry name" value="Ribonuclease H-like superfamily/Ribonuclease H"/>
    <property type="match status" value="1"/>
</dbReference>
<dbReference type="InterPro" id="IPR002562">
    <property type="entry name" value="3'-5'_exonuclease_dom"/>
</dbReference>
<comment type="caution">
    <text evidence="4">The sequence shown here is derived from an EMBL/GenBank/DDBJ whole genome shotgun (WGS) entry which is preliminary data.</text>
</comment>
<dbReference type="GO" id="GO:0008408">
    <property type="term" value="F:3'-5' exonuclease activity"/>
    <property type="evidence" value="ECO:0007669"/>
    <property type="project" value="InterPro"/>
</dbReference>
<name>A0A812GAM0_9DINO</name>
<sequence length="603" mass="66555">MAPPVPSEFVTFGGRVVECGVSDDATQKTFENAISKSRFQTVFAAHDRPLMVGLDFEWKPDKGVSENNPIAVMQFACWDTVVIIRTLGCSELPGWLQSFLESGDDVIKVVASFDSADKAKLAMSFGWDFDSRSVKASYWDIAELAGARSIPHGLFKMAQHFEIPIQKLKSVGTSNWARASLSPEQRAYAADDAFFQLYLLGKLLAVGPASSAEAKLLEAWQVISQSLEGSIKTVDNSAYQANFLALREVVRNAVDILSNALGSGGCTNLNEILKYSAVKKAVAAQKQSPVHINAHFLRQNADIFVIFFRDGQLRVRTRLIESDALQANEHVNEEGEEEVAEAGEVGTLISQVEELLAAYKAPNAKKQRVPEPCWIPARAVLSKPQCARLELCLSRCTATFESIETCYDAEDGLLLRLVRHPRAPDDMEYMERSAQGLADAVQIGAEEARRRLGSDDKFMQFWSLLRTVEMNSPEERSIATSLRARVRIHADAHRLAGRISMDANVDVSWQDAKVKLEQVKWYRQVLAWSLECSGQGYRNRCISAICCHSALAGGGESTVYTVSSEMQDCLTSIAKAAVLADLAMGVAARKHLILNKERLRKGQ</sequence>
<accession>A0A812GAM0</accession>
<dbReference type="GO" id="GO:0005737">
    <property type="term" value="C:cytoplasm"/>
    <property type="evidence" value="ECO:0007669"/>
    <property type="project" value="TreeGrafter"/>
</dbReference>
<evidence type="ECO:0000313" key="5">
    <source>
        <dbReference type="Proteomes" id="UP000604046"/>
    </source>
</evidence>
<dbReference type="InterPro" id="IPR012337">
    <property type="entry name" value="RNaseH-like_sf"/>
</dbReference>
<dbReference type="InterPro" id="IPR036397">
    <property type="entry name" value="RNaseH_sf"/>
</dbReference>